<evidence type="ECO:0000313" key="1">
    <source>
        <dbReference type="EMBL" id="AZV02200.1"/>
    </source>
</evidence>
<proteinExistence type="predicted"/>
<evidence type="ECO:0000313" key="2">
    <source>
        <dbReference type="Proteomes" id="UP000434907"/>
    </source>
</evidence>
<sequence>MTSRKGIKKRLDIQARFEGETENIKYCRIAVDFAVSSHDWQALTRASWERYDRKTGGGHLFYYLKPWVIEMCKALYPELLETVSDDELCHAAERANVQVEWANEPDDNFHIIKSVPPAFKKILRELNKALPLQKE</sequence>
<keyword evidence="2" id="KW-1185">Reference proteome</keyword>
<dbReference type="Proteomes" id="UP000434907">
    <property type="component" value="Segment"/>
</dbReference>
<dbReference type="EMBL" id="MK290738">
    <property type="protein sequence ID" value="AZV02200.1"/>
    <property type="molecule type" value="Genomic_DNA"/>
</dbReference>
<protein>
    <submittedName>
        <fullName evidence="1">Uncharacterized protein</fullName>
    </submittedName>
</protein>
<reference evidence="1 2" key="1">
    <citation type="submission" date="2018-12" db="EMBL/GenBank/DDBJ databases">
        <authorList>
            <person name="Shneider M.M."/>
            <person name="Kabilov M.R."/>
            <person name="Miroshnikov K.A."/>
        </authorList>
    </citation>
    <scope>NUCLEOTIDE SEQUENCE [LARGE SCALE GENOMIC DNA]</scope>
</reference>
<organism evidence="1 2">
    <name type="scientific">Pectobacterium phage Arno18</name>
    <dbReference type="NCBI Taxonomy" id="2500578"/>
    <lineage>
        <taxon>Viruses</taxon>
        <taxon>Duplodnaviria</taxon>
        <taxon>Heunggongvirae</taxon>
        <taxon>Uroviricota</taxon>
        <taxon>Caudoviricetes</taxon>
        <taxon>Andersonviridae</taxon>
        <taxon>Andersonviridae incertae sedis</taxon>
        <taxon>Arnovirus</taxon>
        <taxon>Arnovirus arno18</taxon>
    </lineage>
</organism>
<gene>
    <name evidence="1" type="ORF">Arno18_15</name>
</gene>
<accession>A0A678ZSG4</accession>
<name>A0A678ZSG4_9CAUD</name>